<sequence length="85" mass="9779">MVVADEAIQRATREAVPYLVERLARDLVQCNEMEVRAAVDHYLKDRSWVEPIVKEETRKVTREIVREMLLSSELAEALVSLGWAP</sequence>
<organism evidence="1">
    <name type="scientific">viral metagenome</name>
    <dbReference type="NCBI Taxonomy" id="1070528"/>
    <lineage>
        <taxon>unclassified sequences</taxon>
        <taxon>metagenomes</taxon>
        <taxon>organismal metagenomes</taxon>
    </lineage>
</organism>
<name>A0A6M3K934_9ZZZZ</name>
<gene>
    <name evidence="1" type="ORF">MM415A01084_0014</name>
</gene>
<dbReference type="AlphaFoldDB" id="A0A6M3K934"/>
<dbReference type="EMBL" id="MT142331">
    <property type="protein sequence ID" value="QJA78317.1"/>
    <property type="molecule type" value="Genomic_DNA"/>
</dbReference>
<accession>A0A6M3K934</accession>
<reference evidence="1" key="1">
    <citation type="submission" date="2020-03" db="EMBL/GenBank/DDBJ databases">
        <title>The deep terrestrial virosphere.</title>
        <authorList>
            <person name="Holmfeldt K."/>
            <person name="Nilsson E."/>
            <person name="Simone D."/>
            <person name="Lopez-Fernandez M."/>
            <person name="Wu X."/>
            <person name="de Brujin I."/>
            <person name="Lundin D."/>
            <person name="Andersson A."/>
            <person name="Bertilsson S."/>
            <person name="Dopson M."/>
        </authorList>
    </citation>
    <scope>NUCLEOTIDE SEQUENCE</scope>
    <source>
        <strain evidence="1">MM415A01084</strain>
    </source>
</reference>
<evidence type="ECO:0000313" key="1">
    <source>
        <dbReference type="EMBL" id="QJA78317.1"/>
    </source>
</evidence>
<protein>
    <submittedName>
        <fullName evidence="1">Uncharacterized protein</fullName>
    </submittedName>
</protein>
<proteinExistence type="predicted"/>